<evidence type="ECO:0000313" key="8">
    <source>
        <dbReference type="EnsemblMetazoa" id="tetur33g00170.1"/>
    </source>
</evidence>
<evidence type="ECO:0000256" key="6">
    <source>
        <dbReference type="SAM" id="Phobius"/>
    </source>
</evidence>
<reference evidence="8" key="2">
    <citation type="submission" date="2015-06" db="UniProtKB">
        <authorList>
            <consortium name="EnsemblMetazoa"/>
        </authorList>
    </citation>
    <scope>IDENTIFICATION</scope>
</reference>
<feature type="chain" id="PRO_5004592163" description="2-phosphoxylose phosphatase 1" evidence="7">
    <location>
        <begin position="33"/>
        <end position="431"/>
    </location>
</feature>
<keyword evidence="6" id="KW-0472">Membrane</keyword>
<feature type="transmembrane region" description="Helical" evidence="6">
    <location>
        <begin position="397"/>
        <end position="418"/>
    </location>
</feature>
<protein>
    <recommendedName>
        <fullName evidence="4">2-phosphoxylose phosphatase 1</fullName>
    </recommendedName>
    <alternativeName>
        <fullName evidence="5">Acid phosphatase-like protein 2</fullName>
    </alternativeName>
</protein>
<keyword evidence="2" id="KW-0378">Hydrolase</keyword>
<dbReference type="AlphaFoldDB" id="T1L2A0"/>
<keyword evidence="7" id="KW-0732">Signal</keyword>
<keyword evidence="6" id="KW-0812">Transmembrane</keyword>
<dbReference type="Proteomes" id="UP000015104">
    <property type="component" value="Unassembled WGS sequence"/>
</dbReference>
<organism evidence="8 9">
    <name type="scientific">Tetranychus urticae</name>
    <name type="common">Two-spotted spider mite</name>
    <dbReference type="NCBI Taxonomy" id="32264"/>
    <lineage>
        <taxon>Eukaryota</taxon>
        <taxon>Metazoa</taxon>
        <taxon>Ecdysozoa</taxon>
        <taxon>Arthropoda</taxon>
        <taxon>Chelicerata</taxon>
        <taxon>Arachnida</taxon>
        <taxon>Acari</taxon>
        <taxon>Acariformes</taxon>
        <taxon>Trombidiformes</taxon>
        <taxon>Prostigmata</taxon>
        <taxon>Eleutherengona</taxon>
        <taxon>Raphignathae</taxon>
        <taxon>Tetranychoidea</taxon>
        <taxon>Tetranychidae</taxon>
        <taxon>Tetranychus</taxon>
    </lineage>
</organism>
<dbReference type="eggNOG" id="KOG3720">
    <property type="taxonomic scope" value="Eukaryota"/>
</dbReference>
<evidence type="ECO:0000256" key="1">
    <source>
        <dbReference type="ARBA" id="ARBA00005375"/>
    </source>
</evidence>
<evidence type="ECO:0000256" key="3">
    <source>
        <dbReference type="ARBA" id="ARBA00036311"/>
    </source>
</evidence>
<evidence type="ECO:0000256" key="2">
    <source>
        <dbReference type="ARBA" id="ARBA00022801"/>
    </source>
</evidence>
<evidence type="ECO:0000256" key="4">
    <source>
        <dbReference type="ARBA" id="ARBA00040357"/>
    </source>
</evidence>
<dbReference type="PANTHER" id="PTHR11567">
    <property type="entry name" value="ACID PHOSPHATASE-RELATED"/>
    <property type="match status" value="1"/>
</dbReference>
<dbReference type="InterPro" id="IPR029033">
    <property type="entry name" value="His_PPase_superfam"/>
</dbReference>
<proteinExistence type="inferred from homology"/>
<dbReference type="Gene3D" id="3.40.50.1240">
    <property type="entry name" value="Phosphoglycerate mutase-like"/>
    <property type="match status" value="1"/>
</dbReference>
<sequence>MEIIKRQLINLPHWFIFHNICFLLSLVNNVAMDSTNNSPAKSSTLNQVIVLHKHGELSHSSIFPNIGSFENSNEPEGHLTSNGRQKMYQLGEALRSRYNSFLSNNPLEFKAESSDVDVALESGLLVLHGLAKAEGQWIYDNSTNYLPIPIHSSPQEYPCALDSDCDCPFIEQWNKSIDNHPAMKNIKANYKETIKYLVEKTNSTAFQSLTNLTILFKYLEYAKNHGYPLPDYYTREIYLNLSKIDQQFEQLEACSSDILSIRITGFFKQLKAIISENLSDVNETFKINKPKLHLFSSAELLLSSVLCGLGVSESKIIPEGATLVIELHEILGEDFVRLVYWNTDYTIEPTHLVPIYCNKTSDFCGIKEFLSNLDEFILPDWQEKCGLCPNGYRANEIMAIILCVIILTIIITTCAAVVRRRKHREEYDLLE</sequence>
<dbReference type="KEGG" id="tut:107369630"/>
<comment type="catalytic activity">
    <reaction evidence="3">
        <text>3-O-[beta-D-GlcA-(1-&gt;3)-beta-D-Gal-(1-&gt;3)-beta-D-Gal-(1-&gt;4)-beta-D-2-O-P-Xyl]-L-seryl-[protein] + H2O = 3-O-(beta-D-GlcA-(1-&gt;3)-beta-D-Gal-(1-&gt;3)-beta-D-Gal-(1-&gt;4)-beta-D-Xyl)-L-seryl-[protein] + phosphate</text>
        <dbReference type="Rhea" id="RHEA:56512"/>
        <dbReference type="Rhea" id="RHEA-COMP:12573"/>
        <dbReference type="Rhea" id="RHEA-COMP:14559"/>
        <dbReference type="ChEBI" id="CHEBI:15377"/>
        <dbReference type="ChEBI" id="CHEBI:43474"/>
        <dbReference type="ChEBI" id="CHEBI:132093"/>
        <dbReference type="ChEBI" id="CHEBI:140495"/>
    </reaction>
</comment>
<dbReference type="STRING" id="32264.T1L2A0"/>
<dbReference type="EnsemblMetazoa" id="tetur33g00170.1">
    <property type="protein sequence ID" value="tetur33g00170.1"/>
    <property type="gene ID" value="tetur33g00170"/>
</dbReference>
<feature type="signal peptide" evidence="7">
    <location>
        <begin position="1"/>
        <end position="32"/>
    </location>
</feature>
<dbReference type="PANTHER" id="PTHR11567:SF110">
    <property type="entry name" value="2-PHOSPHOXYLOSE PHOSPHATASE 1"/>
    <property type="match status" value="1"/>
</dbReference>
<accession>T1L2A0</accession>
<dbReference type="Pfam" id="PF00328">
    <property type="entry name" value="His_Phos_2"/>
    <property type="match status" value="1"/>
</dbReference>
<comment type="similarity">
    <text evidence="1">Belongs to the histidine acid phosphatase family.</text>
</comment>
<dbReference type="SUPFAM" id="SSF53254">
    <property type="entry name" value="Phosphoglycerate mutase-like"/>
    <property type="match status" value="1"/>
</dbReference>
<dbReference type="EMBL" id="CAEY01000944">
    <property type="status" value="NOT_ANNOTATED_CDS"/>
    <property type="molecule type" value="Genomic_DNA"/>
</dbReference>
<dbReference type="GO" id="GO:0016791">
    <property type="term" value="F:phosphatase activity"/>
    <property type="evidence" value="ECO:0007669"/>
    <property type="project" value="UniProtKB-ARBA"/>
</dbReference>
<name>T1L2A0_TETUR</name>
<evidence type="ECO:0000313" key="9">
    <source>
        <dbReference type="Proteomes" id="UP000015104"/>
    </source>
</evidence>
<reference evidence="9" key="1">
    <citation type="submission" date="2011-08" db="EMBL/GenBank/DDBJ databases">
        <authorList>
            <person name="Rombauts S."/>
        </authorList>
    </citation>
    <scope>NUCLEOTIDE SEQUENCE</scope>
    <source>
        <strain evidence="9">London</strain>
    </source>
</reference>
<evidence type="ECO:0000256" key="5">
    <source>
        <dbReference type="ARBA" id="ARBA00041499"/>
    </source>
</evidence>
<dbReference type="OMA" id="FIHETHK"/>
<dbReference type="InterPro" id="IPR000560">
    <property type="entry name" value="His_Pase_clade-2"/>
</dbReference>
<gene>
    <name evidence="8" type="primary">107369630</name>
</gene>
<dbReference type="HOGENOM" id="CLU_636690_0_0_1"/>
<dbReference type="InterPro" id="IPR050645">
    <property type="entry name" value="Histidine_acid_phosphatase"/>
</dbReference>
<keyword evidence="6" id="KW-1133">Transmembrane helix</keyword>
<evidence type="ECO:0000256" key="7">
    <source>
        <dbReference type="SAM" id="SignalP"/>
    </source>
</evidence>
<keyword evidence="9" id="KW-1185">Reference proteome</keyword>
<dbReference type="CDD" id="cd07061">
    <property type="entry name" value="HP_HAP_like"/>
    <property type="match status" value="1"/>
</dbReference>
<dbReference type="OrthoDB" id="6418769at2759"/>